<reference evidence="1 2" key="1">
    <citation type="journal article" date="2021" name="Nat. Commun.">
        <title>Genetic determinants of endophytism in the Arabidopsis root mycobiome.</title>
        <authorList>
            <person name="Mesny F."/>
            <person name="Miyauchi S."/>
            <person name="Thiergart T."/>
            <person name="Pickel B."/>
            <person name="Atanasova L."/>
            <person name="Karlsson M."/>
            <person name="Huettel B."/>
            <person name="Barry K.W."/>
            <person name="Haridas S."/>
            <person name="Chen C."/>
            <person name="Bauer D."/>
            <person name="Andreopoulos W."/>
            <person name="Pangilinan J."/>
            <person name="LaButti K."/>
            <person name="Riley R."/>
            <person name="Lipzen A."/>
            <person name="Clum A."/>
            <person name="Drula E."/>
            <person name="Henrissat B."/>
            <person name="Kohler A."/>
            <person name="Grigoriev I.V."/>
            <person name="Martin F.M."/>
            <person name="Hacquard S."/>
        </authorList>
    </citation>
    <scope>NUCLEOTIDE SEQUENCE [LARGE SCALE GENOMIC DNA]</scope>
    <source>
        <strain evidence="1 2">MPI-SDFR-AT-0079</strain>
    </source>
</reference>
<proteinExistence type="predicted"/>
<gene>
    <name evidence="1" type="ORF">F5144DRAFT_557493</name>
</gene>
<evidence type="ECO:0000313" key="1">
    <source>
        <dbReference type="EMBL" id="KAH6650838.1"/>
    </source>
</evidence>
<accession>A0ACB7PNZ8</accession>
<protein>
    <submittedName>
        <fullName evidence="1">Uncharacterized protein</fullName>
    </submittedName>
</protein>
<sequence length="707" mass="78467">MYANSLRYLARTRDRNSARHISSRTCRRFLSSHGILLTAYPQRRTPRQHHHSTSPTNPITPTIPITRLIAPLSLSISPDSRRQPTRHYAVGNPHNPPKSIAILGGGLTGLSTAWYLTRFLPDAKITIYEAQTRMGGWIQTDRVEVKTPDGTVGTVHFERAARMITPQATVSRVAKWDDLVFFDLVTELGLTDQLMHLNKADEPLPAYIYYPDRLVALPKPPKSMLRYVFGSLNSFINVLAMLTKPLFRGVIPGMFNVMRTKPNNPYEKDLFEGRSDMSVGDYYSYLFGGRGLVDRFFSALVHGVTGGDVWKMSMGSGFLSDYLVPTEGQPISHAVVRSVDWEMVPQLLKNKAVFDLASQHLGAGALWFRDGFATLPEALAAALGKNPNVTIKTGTPVHLVDYNKNEDQVAIHTEDTTSKPAMYDKVVSTIFAKTLAEITQNQLPSLAYSTAVNIMVVNIWYPVPQANFPHNGFGYLIPQTLPFEQNPECILGAVFDSDRESPLPTASNPDPAYRGADTVPGTKVTVMMGGHYWDGWPSSAIPDTKRAEESALTAVARHLKLPPELSQQAHASAKLRRECIPQHTVGHAARMRGAHLELEWAFKGRLAVAGQSYQNPGVMTVLRAGRDVARQIAGREDEEAGEWAIGDTGLRRFELSHRQFQYMSIPRRILPLRYGSGAYVDEDGKARTKDGLAIADLIQEQAKSKGR</sequence>
<keyword evidence="2" id="KW-1185">Reference proteome</keyword>
<comment type="caution">
    <text evidence="1">The sequence shown here is derived from an EMBL/GenBank/DDBJ whole genome shotgun (WGS) entry which is preliminary data.</text>
</comment>
<organism evidence="1 2">
    <name type="scientific">Chaetomium tenue</name>
    <dbReference type="NCBI Taxonomy" id="1854479"/>
    <lineage>
        <taxon>Eukaryota</taxon>
        <taxon>Fungi</taxon>
        <taxon>Dikarya</taxon>
        <taxon>Ascomycota</taxon>
        <taxon>Pezizomycotina</taxon>
        <taxon>Sordariomycetes</taxon>
        <taxon>Sordariomycetidae</taxon>
        <taxon>Sordariales</taxon>
        <taxon>Chaetomiaceae</taxon>
        <taxon>Chaetomium</taxon>
    </lineage>
</organism>
<name>A0ACB7PNZ8_9PEZI</name>
<dbReference type="EMBL" id="JAGIZQ010000001">
    <property type="protein sequence ID" value="KAH6650838.1"/>
    <property type="molecule type" value="Genomic_DNA"/>
</dbReference>
<evidence type="ECO:0000313" key="2">
    <source>
        <dbReference type="Proteomes" id="UP000724584"/>
    </source>
</evidence>
<dbReference type="Proteomes" id="UP000724584">
    <property type="component" value="Unassembled WGS sequence"/>
</dbReference>